<sequence>MGTKIIVFLLTLFTFLTWLFMAIYFSTENDWWSVLESRETSYDTAVVGVSYVTVLLGTGLFLAGGTLVYMLIRRK</sequence>
<evidence type="ECO:0000313" key="2">
    <source>
        <dbReference type="EMBL" id="AGX02874.1"/>
    </source>
</evidence>
<dbReference type="HOGENOM" id="CLU_2663426_0_0_9"/>
<reference evidence="2 3" key="1">
    <citation type="submission" date="2013-07" db="EMBL/GenBank/DDBJ databases">
        <title>Complete genome sequence of Bacillus infantis NRRL B-14911 that has potential to induce cardiac disease by antigenic mimicry.</title>
        <authorList>
            <person name="Massilamany C."/>
            <person name="Smith T.P.L."/>
            <person name="Loy J.D."/>
            <person name="Barletta R."/>
            <person name="Reddy J."/>
        </authorList>
    </citation>
    <scope>NUCLEOTIDE SEQUENCE [LARGE SCALE GENOMIC DNA]</scope>
    <source>
        <strain evidence="2 3">NRRL B-14911</strain>
    </source>
</reference>
<feature type="transmembrane region" description="Helical" evidence="1">
    <location>
        <begin position="5"/>
        <end position="25"/>
    </location>
</feature>
<keyword evidence="1" id="KW-0812">Transmembrane</keyword>
<dbReference type="STRING" id="1367477.N288_04585"/>
<name>U5L566_9BACI</name>
<keyword evidence="1" id="KW-0472">Membrane</keyword>
<evidence type="ECO:0000256" key="1">
    <source>
        <dbReference type="SAM" id="Phobius"/>
    </source>
</evidence>
<accession>U5L566</accession>
<keyword evidence="1" id="KW-1133">Transmembrane helix</keyword>
<proteinExistence type="predicted"/>
<organism evidence="2 3">
    <name type="scientific">Bacillus infantis NRRL B-14911</name>
    <dbReference type="NCBI Taxonomy" id="1367477"/>
    <lineage>
        <taxon>Bacteria</taxon>
        <taxon>Bacillati</taxon>
        <taxon>Bacillota</taxon>
        <taxon>Bacilli</taxon>
        <taxon>Bacillales</taxon>
        <taxon>Bacillaceae</taxon>
        <taxon>Bacillus</taxon>
    </lineage>
</organism>
<dbReference type="KEGG" id="bif:N288_04585"/>
<dbReference type="Proteomes" id="UP000017805">
    <property type="component" value="Chromosome"/>
</dbReference>
<keyword evidence="3" id="KW-1185">Reference proteome</keyword>
<dbReference type="AlphaFoldDB" id="U5L566"/>
<dbReference type="EMBL" id="CP006643">
    <property type="protein sequence ID" value="AGX02874.1"/>
    <property type="molecule type" value="Genomic_DNA"/>
</dbReference>
<protein>
    <submittedName>
        <fullName evidence="2">Uncharacterized protein</fullName>
    </submittedName>
</protein>
<feature type="transmembrane region" description="Helical" evidence="1">
    <location>
        <begin position="45"/>
        <end position="72"/>
    </location>
</feature>
<gene>
    <name evidence="2" type="ORF">N288_04585</name>
</gene>
<evidence type="ECO:0000313" key="3">
    <source>
        <dbReference type="Proteomes" id="UP000017805"/>
    </source>
</evidence>